<accession>A0A6L6Q4I9</accession>
<evidence type="ECO:0000256" key="1">
    <source>
        <dbReference type="ARBA" id="ARBA00023015"/>
    </source>
</evidence>
<dbReference type="AlphaFoldDB" id="A0A6L6Q4I9"/>
<dbReference type="Pfam" id="PF12625">
    <property type="entry name" value="Arabinose_bd"/>
    <property type="match status" value="1"/>
</dbReference>
<keyword evidence="6" id="KW-1185">Reference proteome</keyword>
<feature type="domain" description="HTH araC/xylS-type" evidence="4">
    <location>
        <begin position="243"/>
        <end position="341"/>
    </location>
</feature>
<dbReference type="RefSeq" id="WP_155440775.1">
    <property type="nucleotide sequence ID" value="NZ_WNLA01000015.1"/>
</dbReference>
<dbReference type="Proteomes" id="UP000484015">
    <property type="component" value="Unassembled WGS sequence"/>
</dbReference>
<dbReference type="PANTHER" id="PTHR47894:SF1">
    <property type="entry name" value="HTH-TYPE TRANSCRIPTIONAL REGULATOR VQSM"/>
    <property type="match status" value="1"/>
</dbReference>
<dbReference type="Pfam" id="PF12833">
    <property type="entry name" value="HTH_18"/>
    <property type="match status" value="1"/>
</dbReference>
<evidence type="ECO:0000313" key="5">
    <source>
        <dbReference type="EMBL" id="MTW04426.1"/>
    </source>
</evidence>
<dbReference type="GO" id="GO:0000976">
    <property type="term" value="F:transcription cis-regulatory region binding"/>
    <property type="evidence" value="ECO:0007669"/>
    <property type="project" value="TreeGrafter"/>
</dbReference>
<organism evidence="5 6">
    <name type="scientific">Pseudoduganella ginsengisoli</name>
    <dbReference type="NCBI Taxonomy" id="1462440"/>
    <lineage>
        <taxon>Bacteria</taxon>
        <taxon>Pseudomonadati</taxon>
        <taxon>Pseudomonadota</taxon>
        <taxon>Betaproteobacteria</taxon>
        <taxon>Burkholderiales</taxon>
        <taxon>Oxalobacteraceae</taxon>
        <taxon>Telluria group</taxon>
        <taxon>Pseudoduganella</taxon>
    </lineage>
</organism>
<keyword evidence="2" id="KW-0238">DNA-binding</keyword>
<comment type="caution">
    <text evidence="5">The sequence shown here is derived from an EMBL/GenBank/DDBJ whole genome shotgun (WGS) entry which is preliminary data.</text>
</comment>
<protein>
    <submittedName>
        <fullName evidence="5">Helix-turn-helix domain-containing protein</fullName>
    </submittedName>
</protein>
<evidence type="ECO:0000256" key="3">
    <source>
        <dbReference type="ARBA" id="ARBA00023163"/>
    </source>
</evidence>
<reference evidence="5 6" key="1">
    <citation type="submission" date="2019-11" db="EMBL/GenBank/DDBJ databases">
        <title>Type strains purchased from KCTC, JCM and DSMZ.</title>
        <authorList>
            <person name="Lu H."/>
        </authorList>
    </citation>
    <scope>NUCLEOTIDE SEQUENCE [LARGE SCALE GENOMIC DNA]</scope>
    <source>
        <strain evidence="5 6">KCTC 42409</strain>
    </source>
</reference>
<evidence type="ECO:0000256" key="2">
    <source>
        <dbReference type="ARBA" id="ARBA00023125"/>
    </source>
</evidence>
<dbReference type="InterPro" id="IPR018060">
    <property type="entry name" value="HTH_AraC"/>
</dbReference>
<dbReference type="SMART" id="SM00342">
    <property type="entry name" value="HTH_ARAC"/>
    <property type="match status" value="1"/>
</dbReference>
<sequence>MALSTSPTPSGAVPADYVRLLFHYLDRRGIAAPALLGEPAPAESAPPVSAAHWRRLLERAAAHLHDPALGLHVGSTITPADLGPLGYVLLSSASAASALERYVRYQRLVHDVSPVRHYLHDGALVLEWSEQSRTVGLLVNQCGMAALAAFTRRCTGASESDAASPLAVHFVEEAPHDMAPYAQTFGCPVLFGQSATRMLFSPAILGLPMRRADAALAAMLERQADAMLAALPRAAGADGALEQQVRRLLPAHVLQGDAALDAVAAALGTSARTLRRRLQQQGLHFRALLEDTRRQLAQGYLADRRLALAEVALLLGYSEQSAFNRAAMRWTGMTPRKWRAALLAACDADAPARTSAG</sequence>
<dbReference type="InterPro" id="IPR032687">
    <property type="entry name" value="AraC-type_N"/>
</dbReference>
<dbReference type="GO" id="GO:0003700">
    <property type="term" value="F:DNA-binding transcription factor activity"/>
    <property type="evidence" value="ECO:0007669"/>
    <property type="project" value="InterPro"/>
</dbReference>
<dbReference type="GO" id="GO:0005829">
    <property type="term" value="C:cytosol"/>
    <property type="evidence" value="ECO:0007669"/>
    <property type="project" value="TreeGrafter"/>
</dbReference>
<evidence type="ECO:0000259" key="4">
    <source>
        <dbReference type="PROSITE" id="PS01124"/>
    </source>
</evidence>
<dbReference type="OrthoDB" id="6506763at2"/>
<proteinExistence type="predicted"/>
<keyword evidence="1" id="KW-0805">Transcription regulation</keyword>
<dbReference type="SUPFAM" id="SSF46689">
    <property type="entry name" value="Homeodomain-like"/>
    <property type="match status" value="1"/>
</dbReference>
<dbReference type="EMBL" id="WNLA01000015">
    <property type="protein sequence ID" value="MTW04426.1"/>
    <property type="molecule type" value="Genomic_DNA"/>
</dbReference>
<evidence type="ECO:0000313" key="6">
    <source>
        <dbReference type="Proteomes" id="UP000484015"/>
    </source>
</evidence>
<dbReference type="PANTHER" id="PTHR47894">
    <property type="entry name" value="HTH-TYPE TRANSCRIPTIONAL REGULATOR GADX"/>
    <property type="match status" value="1"/>
</dbReference>
<gene>
    <name evidence="5" type="ORF">GM668_20320</name>
</gene>
<keyword evidence="3" id="KW-0804">Transcription</keyword>
<dbReference type="Gene3D" id="1.10.10.60">
    <property type="entry name" value="Homeodomain-like"/>
    <property type="match status" value="1"/>
</dbReference>
<dbReference type="PROSITE" id="PS01124">
    <property type="entry name" value="HTH_ARAC_FAMILY_2"/>
    <property type="match status" value="1"/>
</dbReference>
<dbReference type="InterPro" id="IPR009057">
    <property type="entry name" value="Homeodomain-like_sf"/>
</dbReference>
<name>A0A6L6Q4I9_9BURK</name>